<dbReference type="EMBL" id="JAERRK010000020">
    <property type="protein sequence ID" value="MBL1086075.1"/>
    <property type="molecule type" value="Genomic_DNA"/>
</dbReference>
<name>A0A937EQ32_9ACTN</name>
<feature type="region of interest" description="Disordered" evidence="1">
    <location>
        <begin position="73"/>
        <end position="116"/>
    </location>
</feature>
<evidence type="ECO:0000313" key="3">
    <source>
        <dbReference type="Proteomes" id="UP000661858"/>
    </source>
</evidence>
<sequence length="116" mass="12532">MPAQREMRHEPHETLHFTAALDLIHDINSATVIADALHTVADHSRHPHRRGTFGLFPVKENRSALFAPLDALTPPAMPARSAVPVRPAGSGRSSGGRRSRTAPVTSDECAAGERSR</sequence>
<evidence type="ECO:0008006" key="4">
    <source>
        <dbReference type="Google" id="ProtNLM"/>
    </source>
</evidence>
<gene>
    <name evidence="2" type="ORF">JK359_29635</name>
</gene>
<evidence type="ECO:0000256" key="1">
    <source>
        <dbReference type="SAM" id="MobiDB-lite"/>
    </source>
</evidence>
<proteinExistence type="predicted"/>
<reference evidence="2" key="1">
    <citation type="submission" date="2021-01" db="EMBL/GenBank/DDBJ databases">
        <title>WGS of actinomycetes isolated from Thailand.</title>
        <authorList>
            <person name="Thawai C."/>
        </authorList>
    </citation>
    <scope>NUCLEOTIDE SEQUENCE</scope>
    <source>
        <strain evidence="2">RCU-197</strain>
    </source>
</reference>
<protein>
    <recommendedName>
        <fullName evidence="4">ISAs1 family transposase</fullName>
    </recommendedName>
</protein>
<organism evidence="2 3">
    <name type="scientific">Streptomyces actinomycinicus</name>
    <dbReference type="NCBI Taxonomy" id="1695166"/>
    <lineage>
        <taxon>Bacteria</taxon>
        <taxon>Bacillati</taxon>
        <taxon>Actinomycetota</taxon>
        <taxon>Actinomycetes</taxon>
        <taxon>Kitasatosporales</taxon>
        <taxon>Streptomycetaceae</taxon>
        <taxon>Streptomyces</taxon>
    </lineage>
</organism>
<dbReference type="Proteomes" id="UP000661858">
    <property type="component" value="Unassembled WGS sequence"/>
</dbReference>
<dbReference type="RefSeq" id="WP_201842131.1">
    <property type="nucleotide sequence ID" value="NZ_JAERRK010000020.1"/>
</dbReference>
<keyword evidence="3" id="KW-1185">Reference proteome</keyword>
<accession>A0A937EQ32</accession>
<comment type="caution">
    <text evidence="2">The sequence shown here is derived from an EMBL/GenBank/DDBJ whole genome shotgun (WGS) entry which is preliminary data.</text>
</comment>
<evidence type="ECO:0000313" key="2">
    <source>
        <dbReference type="EMBL" id="MBL1086075.1"/>
    </source>
</evidence>
<dbReference type="AlphaFoldDB" id="A0A937EQ32"/>